<dbReference type="Gene3D" id="3.30.530.20">
    <property type="match status" value="1"/>
</dbReference>
<evidence type="ECO:0000313" key="3">
    <source>
        <dbReference type="EMBL" id="SNV74880.1"/>
    </source>
</evidence>
<feature type="domain" description="Activator of Hsp90 ATPase homologue 1/2-like C-terminal" evidence="2">
    <location>
        <begin position="11"/>
        <end position="124"/>
    </location>
</feature>
<gene>
    <name evidence="3" type="ORF">SAMEA4384403_01956</name>
</gene>
<dbReference type="InterPro" id="IPR023393">
    <property type="entry name" value="START-like_dom_sf"/>
</dbReference>
<evidence type="ECO:0000313" key="4">
    <source>
        <dbReference type="Proteomes" id="UP000242084"/>
    </source>
</evidence>
<sequence length="134" mass="15747">MKIETKMKINAHVHDIYQSFLDSEKMAGFWFSSFTNSFEEGNTVTLNYKEYNAKVEIKIVELIEDKLIKFEWGNNEVEIHFITEGDITIVKTIEQEFDPNDVETMLNQKEGWVYMLSCLKAYIEYNDTIRGALL</sequence>
<proteinExistence type="inferred from homology"/>
<dbReference type="Pfam" id="PF08327">
    <property type="entry name" value="AHSA1"/>
    <property type="match status" value="1"/>
</dbReference>
<name>A0A239ZVI4_9STAP</name>
<dbReference type="InterPro" id="IPR013538">
    <property type="entry name" value="ASHA1/2-like_C"/>
</dbReference>
<dbReference type="EMBL" id="LT906462">
    <property type="protein sequence ID" value="SNV74880.1"/>
    <property type="molecule type" value="Genomic_DNA"/>
</dbReference>
<accession>A0A239ZVI4</accession>
<dbReference type="Proteomes" id="UP000242084">
    <property type="component" value="Chromosome 1"/>
</dbReference>
<organism evidence="3 4">
    <name type="scientific">Mammaliicoccus stepanovicii</name>
    <dbReference type="NCBI Taxonomy" id="643214"/>
    <lineage>
        <taxon>Bacteria</taxon>
        <taxon>Bacillati</taxon>
        <taxon>Bacillota</taxon>
        <taxon>Bacilli</taxon>
        <taxon>Bacillales</taxon>
        <taxon>Staphylococcaceae</taxon>
        <taxon>Mammaliicoccus</taxon>
    </lineage>
</organism>
<dbReference type="SUPFAM" id="SSF55961">
    <property type="entry name" value="Bet v1-like"/>
    <property type="match status" value="1"/>
</dbReference>
<keyword evidence="4" id="KW-1185">Reference proteome</keyword>
<dbReference type="AlphaFoldDB" id="A0A239ZVI4"/>
<evidence type="ECO:0000256" key="1">
    <source>
        <dbReference type="ARBA" id="ARBA00006817"/>
    </source>
</evidence>
<dbReference type="KEGG" id="sste:SAMEA4384403_1956"/>
<reference evidence="3 4" key="1">
    <citation type="submission" date="2017-06" db="EMBL/GenBank/DDBJ databases">
        <authorList>
            <consortium name="Pathogen Informatics"/>
        </authorList>
    </citation>
    <scope>NUCLEOTIDE SEQUENCE [LARGE SCALE GENOMIC DNA]</scope>
    <source>
        <strain evidence="3 4">NCTC13839</strain>
    </source>
</reference>
<dbReference type="OrthoDB" id="2364866at2"/>
<protein>
    <submittedName>
        <fullName evidence="3">Activator of Hsp90 ATPase homolog 1-like protein</fullName>
    </submittedName>
</protein>
<evidence type="ECO:0000259" key="2">
    <source>
        <dbReference type="Pfam" id="PF08327"/>
    </source>
</evidence>
<dbReference type="RefSeq" id="WP_095089045.1">
    <property type="nucleotide sequence ID" value="NZ_BMDM01000001.1"/>
</dbReference>
<comment type="similarity">
    <text evidence="1">Belongs to the AHA1 family.</text>
</comment>